<organism evidence="1 2">
    <name type="scientific">Pseudomonas mucidolens</name>
    <dbReference type="NCBI Taxonomy" id="46679"/>
    <lineage>
        <taxon>Bacteria</taxon>
        <taxon>Pseudomonadati</taxon>
        <taxon>Pseudomonadota</taxon>
        <taxon>Gammaproteobacteria</taxon>
        <taxon>Pseudomonadales</taxon>
        <taxon>Pseudomonadaceae</taxon>
        <taxon>Pseudomonas</taxon>
    </lineage>
</organism>
<dbReference type="EMBL" id="LT629802">
    <property type="protein sequence ID" value="SDU87898.1"/>
    <property type="molecule type" value="Genomic_DNA"/>
</dbReference>
<evidence type="ECO:0000313" key="1">
    <source>
        <dbReference type="EMBL" id="SDU87898.1"/>
    </source>
</evidence>
<dbReference type="InterPro" id="IPR046203">
    <property type="entry name" value="DUF6236"/>
</dbReference>
<gene>
    <name evidence="1" type="ORF">SAMN05216202_0981</name>
</gene>
<evidence type="ECO:0000313" key="2">
    <source>
        <dbReference type="Proteomes" id="UP000198600"/>
    </source>
</evidence>
<keyword evidence="2" id="KW-1185">Reference proteome</keyword>
<reference evidence="2" key="1">
    <citation type="submission" date="2016-10" db="EMBL/GenBank/DDBJ databases">
        <authorList>
            <person name="Varghese N."/>
            <person name="Submissions S."/>
        </authorList>
    </citation>
    <scope>NUCLEOTIDE SEQUENCE [LARGE SCALE GENOMIC DNA]</scope>
    <source>
        <strain evidence="2">LMG 2223</strain>
    </source>
</reference>
<sequence>MKRGVVASAHVISALRDGFTLERGVSVEEVSFYALYWDRVVLPTNNIMNVRVHDEAMLVDCGLIERPRVIFNESINSEDLPSHLSKIQVDTAKSLIESNSDVDWVLHQVGDKLILPGVAVDQKRSLRFELINALPVPLGTVLVPDILDFKERRADELHILHDAIDSLYLEVLKSPDQDLSAKKAVVDLKKAISDLNAVSSERWSVTSKFDFSVNFNLDGGKIASAFAAGAAFDFFSNMFTAPVGTLAAPFISMLSIKSGHSTAIQASQKENKLSYLSHAHAEKIIMG</sequence>
<proteinExistence type="predicted"/>
<dbReference type="Pfam" id="PF19749">
    <property type="entry name" value="DUF6236"/>
    <property type="match status" value="1"/>
</dbReference>
<dbReference type="RefSeq" id="WP_084380612.1">
    <property type="nucleotide sequence ID" value="NZ_LS483433.1"/>
</dbReference>
<dbReference type="Proteomes" id="UP000198600">
    <property type="component" value="Chromosome I"/>
</dbReference>
<name>A0A1H2M4M5_9PSED</name>
<dbReference type="AlphaFoldDB" id="A0A1H2M4M5"/>
<accession>A0A1H2M4M5</accession>
<protein>
    <submittedName>
        <fullName evidence="1">Uncharacterized protein</fullName>
    </submittedName>
</protein>
<dbReference type="OrthoDB" id="7026607at2"/>